<feature type="region of interest" description="Disordered" evidence="1">
    <location>
        <begin position="84"/>
        <end position="109"/>
    </location>
</feature>
<feature type="compositionally biased region" description="Basic and acidic residues" evidence="1">
    <location>
        <begin position="84"/>
        <end position="96"/>
    </location>
</feature>
<dbReference type="GeneID" id="36408274"/>
<dbReference type="RefSeq" id="XP_024579359.1">
    <property type="nucleotide sequence ID" value="XM_024728932.1"/>
</dbReference>
<reference evidence="3" key="1">
    <citation type="submission" date="2014-09" db="EMBL/GenBank/DDBJ databases">
        <authorList>
            <person name="Sharma Rahul"/>
            <person name="Thines Marco"/>
        </authorList>
    </citation>
    <scope>NUCLEOTIDE SEQUENCE [LARGE SCALE GENOMIC DNA]</scope>
</reference>
<sequence>MSSHSRWTAYHSHVSPSRRVNSCGFGSKTFSEMDAIQRVALNNYSFVPVEYALKPDVSNETWSSEHDEANEKKAQGIYDSLMRTDNEKTDQARQDEAGLGIGERFGNSN</sequence>
<protein>
    <submittedName>
        <fullName evidence="2">Uncharacterized protein</fullName>
    </submittedName>
</protein>
<organism evidence="2 3">
    <name type="scientific">Plasmopara halstedii</name>
    <name type="common">Downy mildew of sunflower</name>
    <dbReference type="NCBI Taxonomy" id="4781"/>
    <lineage>
        <taxon>Eukaryota</taxon>
        <taxon>Sar</taxon>
        <taxon>Stramenopiles</taxon>
        <taxon>Oomycota</taxon>
        <taxon>Peronosporomycetes</taxon>
        <taxon>Peronosporales</taxon>
        <taxon>Peronosporaceae</taxon>
        <taxon>Plasmopara</taxon>
    </lineage>
</organism>
<name>A0A0P1APF0_PLAHL</name>
<evidence type="ECO:0000313" key="3">
    <source>
        <dbReference type="Proteomes" id="UP000054928"/>
    </source>
</evidence>
<dbReference type="AlphaFoldDB" id="A0A0P1APF0"/>
<dbReference type="EMBL" id="CCYD01000653">
    <property type="protein sequence ID" value="CEG42990.1"/>
    <property type="molecule type" value="Genomic_DNA"/>
</dbReference>
<dbReference type="Proteomes" id="UP000054928">
    <property type="component" value="Unassembled WGS sequence"/>
</dbReference>
<keyword evidence="3" id="KW-1185">Reference proteome</keyword>
<evidence type="ECO:0000313" key="2">
    <source>
        <dbReference type="EMBL" id="CEG42990.1"/>
    </source>
</evidence>
<evidence type="ECO:0000256" key="1">
    <source>
        <dbReference type="SAM" id="MobiDB-lite"/>
    </source>
</evidence>
<proteinExistence type="predicted"/>
<accession>A0A0P1APF0</accession>